<keyword evidence="2" id="KW-0812">Transmembrane</keyword>
<reference evidence="4" key="1">
    <citation type="submission" date="2016-10" db="EMBL/GenBank/DDBJ databases">
        <authorList>
            <person name="Varghese N."/>
            <person name="Submissions S."/>
        </authorList>
    </citation>
    <scope>NUCLEOTIDE SEQUENCE [LARGE SCALE GENOMIC DNA]</scope>
    <source>
        <strain evidence="4">S9</strain>
    </source>
</reference>
<name>A0A1H9Q9B4_9BACI</name>
<dbReference type="EMBL" id="FOGT01000002">
    <property type="protein sequence ID" value="SER57146.1"/>
    <property type="molecule type" value="Genomic_DNA"/>
</dbReference>
<accession>A0A1H9Q9B4</accession>
<dbReference type="RefSeq" id="WP_093047440.1">
    <property type="nucleotide sequence ID" value="NZ_FOGT01000002.1"/>
</dbReference>
<keyword evidence="2" id="KW-0472">Membrane</keyword>
<keyword evidence="2" id="KW-1133">Transmembrane helix</keyword>
<evidence type="ECO:0000313" key="3">
    <source>
        <dbReference type="EMBL" id="SER57146.1"/>
    </source>
</evidence>
<feature type="region of interest" description="Disordered" evidence="1">
    <location>
        <begin position="1"/>
        <end position="28"/>
    </location>
</feature>
<proteinExistence type="predicted"/>
<dbReference type="STRING" id="1601833.SAMN05518684_102101"/>
<protein>
    <submittedName>
        <fullName evidence="3">Uncharacterized protein</fullName>
    </submittedName>
</protein>
<evidence type="ECO:0000313" key="4">
    <source>
        <dbReference type="Proteomes" id="UP000198571"/>
    </source>
</evidence>
<feature type="transmembrane region" description="Helical" evidence="2">
    <location>
        <begin position="59"/>
        <end position="79"/>
    </location>
</feature>
<organism evidence="3 4">
    <name type="scientific">Salipaludibacillus aurantiacus</name>
    <dbReference type="NCBI Taxonomy" id="1601833"/>
    <lineage>
        <taxon>Bacteria</taxon>
        <taxon>Bacillati</taxon>
        <taxon>Bacillota</taxon>
        <taxon>Bacilli</taxon>
        <taxon>Bacillales</taxon>
        <taxon>Bacillaceae</taxon>
    </lineage>
</organism>
<evidence type="ECO:0000256" key="2">
    <source>
        <dbReference type="SAM" id="Phobius"/>
    </source>
</evidence>
<sequence length="473" mass="55236">MTKRQTSRDGELIQLMKKRKQIKPSEEARQKSLQAFRNGLNQNTSKDKNTQKLTNRQRIIGAATTVSAAGIAALILLNYDFMPGDLPLDSGTEERTNTPLNEEREEAGNINLDEIKENPQVLERVLNRQSIDIEDLNEMDIHHIYNENLSVSLPDGWSVNEDYTEDIHSIIFTGPESEEMSLYLYENDLNESLYEEQLDDILSDMSMTESTTVSPDYFKEKFRHDFQISSNFPQWFPFDYEKTEMYSFIDEENGRFKELYLSELFGHPMIYTMDVPLDDEESWPLSWVFFSQMLVSSPYTVPGSEGEIHSKYERSSDKTVILSIGARMFEEFKIELYDIGELGLTSYRPIGTEVERVEHDQFVEWRFTDTDVSKNSFYSFGKLNEEFPVDQGKEIMFEAFDIDLAYHEDLGGGSEHHFSYYSGSGKDFYDGYIKFLEIDDAWYYKHAHSDREDNNGVLFNVWLNLFIDHLEWE</sequence>
<keyword evidence="4" id="KW-1185">Reference proteome</keyword>
<dbReference type="AlphaFoldDB" id="A0A1H9Q9B4"/>
<evidence type="ECO:0000256" key="1">
    <source>
        <dbReference type="SAM" id="MobiDB-lite"/>
    </source>
</evidence>
<dbReference type="Proteomes" id="UP000198571">
    <property type="component" value="Unassembled WGS sequence"/>
</dbReference>
<feature type="compositionally biased region" description="Basic and acidic residues" evidence="1">
    <location>
        <begin position="1"/>
        <end position="11"/>
    </location>
</feature>
<dbReference type="OrthoDB" id="2876983at2"/>
<gene>
    <name evidence="3" type="ORF">SAMN05518684_102101</name>
</gene>